<dbReference type="InterPro" id="IPR038508">
    <property type="entry name" value="ArfGAP_dom_sf"/>
</dbReference>
<evidence type="ECO:0000256" key="1">
    <source>
        <dbReference type="ARBA" id="ARBA00022723"/>
    </source>
</evidence>
<dbReference type="CDD" id="cd08838">
    <property type="entry name" value="ArfGap_AGFG"/>
    <property type="match status" value="1"/>
</dbReference>
<evidence type="ECO:0000313" key="7">
    <source>
        <dbReference type="EMBL" id="KAK4792326.1"/>
    </source>
</evidence>
<proteinExistence type="predicted"/>
<dbReference type="PRINTS" id="PR00405">
    <property type="entry name" value="REVINTRACTNG"/>
</dbReference>
<dbReference type="EMBL" id="JAXQNO010000008">
    <property type="protein sequence ID" value="KAK4792326.1"/>
    <property type="molecule type" value="Genomic_DNA"/>
</dbReference>
<dbReference type="InterPro" id="IPR001164">
    <property type="entry name" value="ArfGAP_dom"/>
</dbReference>
<keyword evidence="2 4" id="KW-0863">Zinc-finger</keyword>
<keyword evidence="1" id="KW-0479">Metal-binding</keyword>
<keyword evidence="8" id="KW-1185">Reference proteome</keyword>
<feature type="compositionally biased region" description="Polar residues" evidence="5">
    <location>
        <begin position="147"/>
        <end position="157"/>
    </location>
</feature>
<dbReference type="Proteomes" id="UP001346149">
    <property type="component" value="Unassembled WGS sequence"/>
</dbReference>
<feature type="compositionally biased region" description="Polar residues" evidence="5">
    <location>
        <begin position="247"/>
        <end position="265"/>
    </location>
</feature>
<keyword evidence="3" id="KW-0862">Zinc</keyword>
<sequence length="668" mass="72642">MGSRREEERNEKIIRGLMKLPPNRRCINCNSMGPQYVCTNFWTFVCMTCSGIHREFTHRVKSVSMAKFTSQEVESLQSGGNQRAREAYLRDWDLQRQRLPDNSNVDKVREFIKNVYVDKRYAGGKNSEMPPREVQNLRSPEEETRRASSYHSFSQSPPYDYQYEERRYGKQGGVLTRKPGSDRGLYDRKTSDFVCSPQSEHSYEDRFANEGSVARVSDYSVSSGGDLSRFGAVSPNFRRDPGFRSPPLQSSRGNSSDILNRQTSRGADGIPRPQIIASSGSFGSFDSNTMSLNSFNSSSLVEVVPESEEFSGNRSDKVATLSQSTNPVNSGSDLFQAVSGPELATPSIDLFQPQFGPHHAASASPIDLFQAHATSSSPSVDLFQSSTVSAPSPIQHQVPQTATATSLNFFADFPQHSHATPEKTLHEPSIPKNEGWATFDSPQSQPTPAAESLNSVEVHPNDAFTAKNFDLFHSFGSNIDWPASQKPGSQDAPSGAPYAWDASLSHVQAPNAVYNAQPWNAFGEPSVDISSMGVKKVDEPLAAAMGHPSISEQYMAFQVPLAGISSQDGASVYKSTNPFDMPFDAGIDQGNLFMDMGSFQAALPDPQLPPSLLEGATQPWFPPNPVTPYVASAPQGGLAFMAGQTATSQIATIPAQGPVASVGGNPFA</sequence>
<dbReference type="Pfam" id="PF01412">
    <property type="entry name" value="ArfGap"/>
    <property type="match status" value="1"/>
</dbReference>
<reference evidence="7 8" key="1">
    <citation type="journal article" date="2023" name="Hortic Res">
        <title>Pangenome of water caltrop reveals structural variations and asymmetric subgenome divergence after allopolyploidization.</title>
        <authorList>
            <person name="Zhang X."/>
            <person name="Chen Y."/>
            <person name="Wang L."/>
            <person name="Yuan Y."/>
            <person name="Fang M."/>
            <person name="Shi L."/>
            <person name="Lu R."/>
            <person name="Comes H.P."/>
            <person name="Ma Y."/>
            <person name="Chen Y."/>
            <person name="Huang G."/>
            <person name="Zhou Y."/>
            <person name="Zheng Z."/>
            <person name="Qiu Y."/>
        </authorList>
    </citation>
    <scope>NUCLEOTIDE SEQUENCE [LARGE SCALE GENOMIC DNA]</scope>
    <source>
        <strain evidence="7">F231</strain>
    </source>
</reference>
<evidence type="ECO:0000256" key="4">
    <source>
        <dbReference type="PROSITE-ProRule" id="PRU00288"/>
    </source>
</evidence>
<dbReference type="PANTHER" id="PTHR46085">
    <property type="entry name" value="ARFGAP/RECO-RELATED"/>
    <property type="match status" value="1"/>
</dbReference>
<comment type="caution">
    <text evidence="7">The sequence shown here is derived from an EMBL/GenBank/DDBJ whole genome shotgun (WGS) entry which is preliminary data.</text>
</comment>
<protein>
    <recommendedName>
        <fullName evidence="6">Arf-GAP domain-containing protein</fullName>
    </recommendedName>
</protein>
<dbReference type="PROSITE" id="PS50115">
    <property type="entry name" value="ARFGAP"/>
    <property type="match status" value="1"/>
</dbReference>
<evidence type="ECO:0000256" key="5">
    <source>
        <dbReference type="SAM" id="MobiDB-lite"/>
    </source>
</evidence>
<feature type="region of interest" description="Disordered" evidence="5">
    <location>
        <begin position="418"/>
        <end position="454"/>
    </location>
</feature>
<feature type="compositionally biased region" description="Polar residues" evidence="5">
    <location>
        <begin position="440"/>
        <end position="454"/>
    </location>
</feature>
<evidence type="ECO:0000256" key="3">
    <source>
        <dbReference type="ARBA" id="ARBA00022833"/>
    </source>
</evidence>
<evidence type="ECO:0000259" key="6">
    <source>
        <dbReference type="PROSITE" id="PS50115"/>
    </source>
</evidence>
<dbReference type="GO" id="GO:0005096">
    <property type="term" value="F:GTPase activator activity"/>
    <property type="evidence" value="ECO:0007669"/>
    <property type="project" value="InterPro"/>
</dbReference>
<evidence type="ECO:0000256" key="2">
    <source>
        <dbReference type="ARBA" id="ARBA00022771"/>
    </source>
</evidence>
<dbReference type="Gene3D" id="1.10.220.150">
    <property type="entry name" value="Arf GTPase activating protein"/>
    <property type="match status" value="1"/>
</dbReference>
<organism evidence="7 8">
    <name type="scientific">Trapa natans</name>
    <name type="common">Water chestnut</name>
    <dbReference type="NCBI Taxonomy" id="22666"/>
    <lineage>
        <taxon>Eukaryota</taxon>
        <taxon>Viridiplantae</taxon>
        <taxon>Streptophyta</taxon>
        <taxon>Embryophyta</taxon>
        <taxon>Tracheophyta</taxon>
        <taxon>Spermatophyta</taxon>
        <taxon>Magnoliopsida</taxon>
        <taxon>eudicotyledons</taxon>
        <taxon>Gunneridae</taxon>
        <taxon>Pentapetalae</taxon>
        <taxon>rosids</taxon>
        <taxon>malvids</taxon>
        <taxon>Myrtales</taxon>
        <taxon>Lythraceae</taxon>
        <taxon>Trapa</taxon>
    </lineage>
</organism>
<dbReference type="FunFam" id="1.10.220.150:FF:000005">
    <property type="entry name" value="Arf-GAP domain and FG repeat-containing protein 1"/>
    <property type="match status" value="1"/>
</dbReference>
<name>A0AAN7LTG3_TRANT</name>
<dbReference type="GO" id="GO:0008270">
    <property type="term" value="F:zinc ion binding"/>
    <property type="evidence" value="ECO:0007669"/>
    <property type="project" value="UniProtKB-KW"/>
</dbReference>
<feature type="region of interest" description="Disordered" evidence="5">
    <location>
        <begin position="230"/>
        <end position="275"/>
    </location>
</feature>
<dbReference type="InterPro" id="IPR044820">
    <property type="entry name" value="AGD14-like"/>
</dbReference>
<accession>A0AAN7LTG3</accession>
<dbReference type="PANTHER" id="PTHR46085:SF4">
    <property type="entry name" value="ADP-RIBOSYLATION FACTOR GTPASE-ACTIVATING PROTEIN AGD14-RELATED"/>
    <property type="match status" value="1"/>
</dbReference>
<dbReference type="SMART" id="SM00105">
    <property type="entry name" value="ArfGap"/>
    <property type="match status" value="1"/>
</dbReference>
<evidence type="ECO:0000313" key="8">
    <source>
        <dbReference type="Proteomes" id="UP001346149"/>
    </source>
</evidence>
<dbReference type="SUPFAM" id="SSF57863">
    <property type="entry name" value="ArfGap/RecO-like zinc finger"/>
    <property type="match status" value="1"/>
</dbReference>
<dbReference type="AlphaFoldDB" id="A0AAN7LTG3"/>
<feature type="domain" description="Arf-GAP" evidence="6">
    <location>
        <begin position="11"/>
        <end position="129"/>
    </location>
</feature>
<dbReference type="InterPro" id="IPR037278">
    <property type="entry name" value="ARFGAP/RecO"/>
</dbReference>
<feature type="region of interest" description="Disordered" evidence="5">
    <location>
        <begin position="122"/>
        <end position="159"/>
    </location>
</feature>
<gene>
    <name evidence="7" type="ORF">SAY86_022761</name>
</gene>